<dbReference type="GO" id="GO:0003700">
    <property type="term" value="F:DNA-binding transcription factor activity"/>
    <property type="evidence" value="ECO:0007669"/>
    <property type="project" value="InterPro"/>
</dbReference>
<evidence type="ECO:0000259" key="4">
    <source>
        <dbReference type="PROSITE" id="PS50987"/>
    </source>
</evidence>
<keyword evidence="2" id="KW-0238">DNA-binding</keyword>
<dbReference type="OrthoDB" id="3173333at2"/>
<dbReference type="SUPFAM" id="SSF46785">
    <property type="entry name" value="Winged helix' DNA-binding domain"/>
    <property type="match status" value="1"/>
</dbReference>
<evidence type="ECO:0000256" key="1">
    <source>
        <dbReference type="ARBA" id="ARBA00023015"/>
    </source>
</evidence>
<dbReference type="eggNOG" id="COG0640">
    <property type="taxonomic scope" value="Bacteria"/>
</dbReference>
<dbReference type="Proteomes" id="UP000000851">
    <property type="component" value="Chromosome"/>
</dbReference>
<sequence>MNKIELIDRTTAKTYATWFRALSDPTRIQVLNLLAVTDRPMTVGEITAALPIGQSTVSHHLKILAETRFVLVEPAGTANLYHVNQRRLTCFPSAADAVMGHQAPQIDDNDCES</sequence>
<dbReference type="EMBL" id="CP001700">
    <property type="protein sequence ID" value="ACU77434.1"/>
    <property type="molecule type" value="Genomic_DNA"/>
</dbReference>
<evidence type="ECO:0000256" key="3">
    <source>
        <dbReference type="ARBA" id="ARBA00023163"/>
    </source>
</evidence>
<dbReference type="InterPro" id="IPR036388">
    <property type="entry name" value="WH-like_DNA-bd_sf"/>
</dbReference>
<dbReference type="Gene3D" id="1.10.10.10">
    <property type="entry name" value="Winged helix-like DNA-binding domain superfamily/Winged helix DNA-binding domain"/>
    <property type="match status" value="1"/>
</dbReference>
<reference evidence="5 6" key="1">
    <citation type="journal article" date="2009" name="Stand. Genomic Sci.">
        <title>Complete genome sequence of Catenulispora acidiphila type strain (ID 139908).</title>
        <authorList>
            <person name="Copeland A."/>
            <person name="Lapidus A."/>
            <person name="Glavina Del Rio T."/>
            <person name="Nolan M."/>
            <person name="Lucas S."/>
            <person name="Chen F."/>
            <person name="Tice H."/>
            <person name="Cheng J.F."/>
            <person name="Bruce D."/>
            <person name="Goodwin L."/>
            <person name="Pitluck S."/>
            <person name="Mikhailova N."/>
            <person name="Pati A."/>
            <person name="Ivanova N."/>
            <person name="Mavromatis K."/>
            <person name="Chen A."/>
            <person name="Palaniappan K."/>
            <person name="Chain P."/>
            <person name="Land M."/>
            <person name="Hauser L."/>
            <person name="Chang Y.J."/>
            <person name="Jeffries C.D."/>
            <person name="Chertkov O."/>
            <person name="Brettin T."/>
            <person name="Detter J.C."/>
            <person name="Han C."/>
            <person name="Ali Z."/>
            <person name="Tindall B.J."/>
            <person name="Goker M."/>
            <person name="Bristow J."/>
            <person name="Eisen J.A."/>
            <person name="Markowitz V."/>
            <person name="Hugenholtz P."/>
            <person name="Kyrpides N.C."/>
            <person name="Klenk H.P."/>
        </authorList>
    </citation>
    <scope>NUCLEOTIDE SEQUENCE [LARGE SCALE GENOMIC DNA]</scope>
    <source>
        <strain evidence="6">DSM 44928 / JCM 14897 / NBRC 102108 / NRRL B-24433 / ID139908</strain>
    </source>
</reference>
<dbReference type="GO" id="GO:0003677">
    <property type="term" value="F:DNA binding"/>
    <property type="evidence" value="ECO:0007669"/>
    <property type="project" value="UniProtKB-KW"/>
</dbReference>
<evidence type="ECO:0000313" key="5">
    <source>
        <dbReference type="EMBL" id="ACU77434.1"/>
    </source>
</evidence>
<dbReference type="PROSITE" id="PS50987">
    <property type="entry name" value="HTH_ARSR_2"/>
    <property type="match status" value="1"/>
</dbReference>
<dbReference type="STRING" id="479433.Caci_8615"/>
<gene>
    <name evidence="5" type="ordered locus">Caci_8615</name>
</gene>
<dbReference type="NCBIfam" id="NF033788">
    <property type="entry name" value="HTH_metalloreg"/>
    <property type="match status" value="1"/>
</dbReference>
<proteinExistence type="predicted"/>
<dbReference type="PANTHER" id="PTHR33154">
    <property type="entry name" value="TRANSCRIPTIONAL REGULATOR, ARSR FAMILY"/>
    <property type="match status" value="1"/>
</dbReference>
<dbReference type="InterPro" id="IPR051081">
    <property type="entry name" value="HTH_MetalResp_TranReg"/>
</dbReference>
<evidence type="ECO:0000313" key="6">
    <source>
        <dbReference type="Proteomes" id="UP000000851"/>
    </source>
</evidence>
<feature type="domain" description="HTH arsR-type" evidence="4">
    <location>
        <begin position="7"/>
        <end position="103"/>
    </location>
</feature>
<dbReference type="HOGENOM" id="CLU_097806_5_3_11"/>
<evidence type="ECO:0000256" key="2">
    <source>
        <dbReference type="ARBA" id="ARBA00023125"/>
    </source>
</evidence>
<dbReference type="InterPro" id="IPR001845">
    <property type="entry name" value="HTH_ArsR_DNA-bd_dom"/>
</dbReference>
<keyword evidence="3" id="KW-0804">Transcription</keyword>
<name>C7Q0A1_CATAD</name>
<accession>C7Q0A1</accession>
<dbReference type="KEGG" id="cai:Caci_8615"/>
<protein>
    <submittedName>
        <fullName evidence="5">Transcriptional regulator, ArsR family</fullName>
    </submittedName>
</protein>
<dbReference type="PANTHER" id="PTHR33154:SF33">
    <property type="entry name" value="TRANSCRIPTIONAL REPRESSOR SDPR"/>
    <property type="match status" value="1"/>
</dbReference>
<keyword evidence="6" id="KW-1185">Reference proteome</keyword>
<dbReference type="CDD" id="cd00090">
    <property type="entry name" value="HTH_ARSR"/>
    <property type="match status" value="1"/>
</dbReference>
<dbReference type="InterPro" id="IPR036390">
    <property type="entry name" value="WH_DNA-bd_sf"/>
</dbReference>
<dbReference type="InParanoid" id="C7Q0A1"/>
<dbReference type="AlphaFoldDB" id="C7Q0A1"/>
<dbReference type="Pfam" id="PF01022">
    <property type="entry name" value="HTH_5"/>
    <property type="match status" value="1"/>
</dbReference>
<dbReference type="InterPro" id="IPR011991">
    <property type="entry name" value="ArsR-like_HTH"/>
</dbReference>
<dbReference type="PRINTS" id="PR00778">
    <property type="entry name" value="HTHARSR"/>
</dbReference>
<organism evidence="5 6">
    <name type="scientific">Catenulispora acidiphila (strain DSM 44928 / JCM 14897 / NBRC 102108 / NRRL B-24433 / ID139908)</name>
    <dbReference type="NCBI Taxonomy" id="479433"/>
    <lineage>
        <taxon>Bacteria</taxon>
        <taxon>Bacillati</taxon>
        <taxon>Actinomycetota</taxon>
        <taxon>Actinomycetes</taxon>
        <taxon>Catenulisporales</taxon>
        <taxon>Catenulisporaceae</taxon>
        <taxon>Catenulispora</taxon>
    </lineage>
</organism>
<keyword evidence="1" id="KW-0805">Transcription regulation</keyword>
<dbReference type="RefSeq" id="WP_015797159.1">
    <property type="nucleotide sequence ID" value="NC_013131.1"/>
</dbReference>
<dbReference type="SMART" id="SM00418">
    <property type="entry name" value="HTH_ARSR"/>
    <property type="match status" value="1"/>
</dbReference>